<keyword evidence="2" id="KW-0479">Metal-binding</keyword>
<dbReference type="RefSeq" id="WP_163678676.1">
    <property type="nucleotide sequence ID" value="NZ_JAAIYP010000037.1"/>
</dbReference>
<name>A0A7C9QTW1_9PROT</name>
<comment type="similarity">
    <text evidence="1">Belongs to the hemerythrin family.</text>
</comment>
<reference evidence="4 5" key="1">
    <citation type="submission" date="2020-02" db="EMBL/GenBank/DDBJ databases">
        <authorList>
            <person name="Dziuba M."/>
            <person name="Kuznetsov B."/>
            <person name="Mardanov A."/>
            <person name="Ravin N."/>
            <person name="Grouzdev D."/>
        </authorList>
    </citation>
    <scope>NUCLEOTIDE SEQUENCE [LARGE SCALE GENOMIC DNA]</scope>
    <source>
        <strain evidence="4 5">SpK</strain>
    </source>
</reference>
<dbReference type="GO" id="GO:0046872">
    <property type="term" value="F:metal ion binding"/>
    <property type="evidence" value="ECO:0007669"/>
    <property type="project" value="UniProtKB-KW"/>
</dbReference>
<dbReference type="EMBL" id="JAAIYP010000037">
    <property type="protein sequence ID" value="NFV80425.1"/>
    <property type="molecule type" value="Genomic_DNA"/>
</dbReference>
<organism evidence="4 5">
    <name type="scientific">Magnetospirillum aberrantis SpK</name>
    <dbReference type="NCBI Taxonomy" id="908842"/>
    <lineage>
        <taxon>Bacteria</taxon>
        <taxon>Pseudomonadati</taxon>
        <taxon>Pseudomonadota</taxon>
        <taxon>Alphaproteobacteria</taxon>
        <taxon>Rhodospirillales</taxon>
        <taxon>Rhodospirillaceae</taxon>
        <taxon>Magnetospirillum</taxon>
    </lineage>
</organism>
<gene>
    <name evidence="4" type="ORF">G4223_09920</name>
</gene>
<dbReference type="InterPro" id="IPR035938">
    <property type="entry name" value="Hemerythrin-like_sf"/>
</dbReference>
<evidence type="ECO:0000313" key="4">
    <source>
        <dbReference type="EMBL" id="NFV80425.1"/>
    </source>
</evidence>
<evidence type="ECO:0000256" key="1">
    <source>
        <dbReference type="ARBA" id="ARBA00010587"/>
    </source>
</evidence>
<evidence type="ECO:0008006" key="6">
    <source>
        <dbReference type="Google" id="ProtNLM"/>
    </source>
</evidence>
<evidence type="ECO:0000313" key="5">
    <source>
        <dbReference type="Proteomes" id="UP000480684"/>
    </source>
</evidence>
<dbReference type="AlphaFoldDB" id="A0A7C9QTW1"/>
<dbReference type="SUPFAM" id="SSF47188">
    <property type="entry name" value="Hemerythrin-like"/>
    <property type="match status" value="1"/>
</dbReference>
<protein>
    <recommendedName>
        <fullName evidence="6">Hemerythrin family protein</fullName>
    </recommendedName>
</protein>
<dbReference type="Proteomes" id="UP000480684">
    <property type="component" value="Unassembled WGS sequence"/>
</dbReference>
<keyword evidence="3" id="KW-0408">Iron</keyword>
<sequence length="134" mass="15155">MSTGVREIDADIEGLCFLMARIFDPLVECRRCNGVCDHSNCSRIAAIRAYVQRGFIRQDTLMADAAYPLHADHQAEHQALLNQLAAMTEAGLCADRDRQVVREAVNRWLARHHRGFDRLLANWTVTRRVLSPGP</sequence>
<dbReference type="Gene3D" id="1.20.120.50">
    <property type="entry name" value="Hemerythrin-like"/>
    <property type="match status" value="1"/>
</dbReference>
<proteinExistence type="inferred from homology"/>
<evidence type="ECO:0000256" key="2">
    <source>
        <dbReference type="ARBA" id="ARBA00022723"/>
    </source>
</evidence>
<keyword evidence="5" id="KW-1185">Reference proteome</keyword>
<accession>A0A7C9QTW1</accession>
<evidence type="ECO:0000256" key="3">
    <source>
        <dbReference type="ARBA" id="ARBA00023004"/>
    </source>
</evidence>
<comment type="caution">
    <text evidence="4">The sequence shown here is derived from an EMBL/GenBank/DDBJ whole genome shotgun (WGS) entry which is preliminary data.</text>
</comment>